<accession>A0A0A8Z9C3</accession>
<reference evidence="1" key="2">
    <citation type="journal article" date="2015" name="Data Brief">
        <title>Shoot transcriptome of the giant reed, Arundo donax.</title>
        <authorList>
            <person name="Barrero R.A."/>
            <person name="Guerrero F.D."/>
            <person name="Moolhuijzen P."/>
            <person name="Goolsby J.A."/>
            <person name="Tidwell J."/>
            <person name="Bellgard S.E."/>
            <person name="Bellgard M.I."/>
        </authorList>
    </citation>
    <scope>NUCLEOTIDE SEQUENCE</scope>
    <source>
        <tissue evidence="1">Shoot tissue taken approximately 20 cm above the soil surface</tissue>
    </source>
</reference>
<reference evidence="1" key="1">
    <citation type="submission" date="2014-09" db="EMBL/GenBank/DDBJ databases">
        <authorList>
            <person name="Magalhaes I.L.F."/>
            <person name="Oliveira U."/>
            <person name="Santos F.R."/>
            <person name="Vidigal T.H.D.A."/>
            <person name="Brescovit A.D."/>
            <person name="Santos A.J."/>
        </authorList>
    </citation>
    <scope>NUCLEOTIDE SEQUENCE</scope>
    <source>
        <tissue evidence="1">Shoot tissue taken approximately 20 cm above the soil surface</tissue>
    </source>
</reference>
<proteinExistence type="predicted"/>
<protein>
    <submittedName>
        <fullName evidence="1">Uncharacterized protein</fullName>
    </submittedName>
</protein>
<sequence length="27" mass="2986">MDLFSQLNGSQISTSIKNSGICKMIRL</sequence>
<dbReference type="AlphaFoldDB" id="A0A0A8Z9C3"/>
<dbReference type="EMBL" id="GBRH01262489">
    <property type="protein sequence ID" value="JAD35406.1"/>
    <property type="molecule type" value="Transcribed_RNA"/>
</dbReference>
<evidence type="ECO:0000313" key="1">
    <source>
        <dbReference type="EMBL" id="JAD35406.1"/>
    </source>
</evidence>
<organism evidence="1">
    <name type="scientific">Arundo donax</name>
    <name type="common">Giant reed</name>
    <name type="synonym">Donax arundinaceus</name>
    <dbReference type="NCBI Taxonomy" id="35708"/>
    <lineage>
        <taxon>Eukaryota</taxon>
        <taxon>Viridiplantae</taxon>
        <taxon>Streptophyta</taxon>
        <taxon>Embryophyta</taxon>
        <taxon>Tracheophyta</taxon>
        <taxon>Spermatophyta</taxon>
        <taxon>Magnoliopsida</taxon>
        <taxon>Liliopsida</taxon>
        <taxon>Poales</taxon>
        <taxon>Poaceae</taxon>
        <taxon>PACMAD clade</taxon>
        <taxon>Arundinoideae</taxon>
        <taxon>Arundineae</taxon>
        <taxon>Arundo</taxon>
    </lineage>
</organism>
<name>A0A0A8Z9C3_ARUDO</name>